<reference evidence="7 8" key="1">
    <citation type="journal article" date="2018" name="Mol. Plant">
        <title>The genome of Artemisia annua provides insight into the evolution of Asteraceae family and artemisinin biosynthesis.</title>
        <authorList>
            <person name="Shen Q."/>
            <person name="Zhang L."/>
            <person name="Liao Z."/>
            <person name="Wang S."/>
            <person name="Yan T."/>
            <person name="Shi P."/>
            <person name="Liu M."/>
            <person name="Fu X."/>
            <person name="Pan Q."/>
            <person name="Wang Y."/>
            <person name="Lv Z."/>
            <person name="Lu X."/>
            <person name="Zhang F."/>
            <person name="Jiang W."/>
            <person name="Ma Y."/>
            <person name="Chen M."/>
            <person name="Hao X."/>
            <person name="Li L."/>
            <person name="Tang Y."/>
            <person name="Lv G."/>
            <person name="Zhou Y."/>
            <person name="Sun X."/>
            <person name="Brodelius P.E."/>
            <person name="Rose J.K.C."/>
            <person name="Tang K."/>
        </authorList>
    </citation>
    <scope>NUCLEOTIDE SEQUENCE [LARGE SCALE GENOMIC DNA]</scope>
    <source>
        <strain evidence="8">cv. Huhao1</strain>
        <tissue evidence="7">Leaf</tissue>
    </source>
</reference>
<comment type="caution">
    <text evidence="7">The sequence shown here is derived from an EMBL/GenBank/DDBJ whole genome shotgun (WGS) entry which is preliminary data.</text>
</comment>
<dbReference type="GO" id="GO:0005576">
    <property type="term" value="C:extracellular region"/>
    <property type="evidence" value="ECO:0007669"/>
    <property type="project" value="UniProtKB-SubCell"/>
</dbReference>
<proteinExistence type="predicted"/>
<evidence type="ECO:0000256" key="1">
    <source>
        <dbReference type="ARBA" id="ARBA00004613"/>
    </source>
</evidence>
<dbReference type="Gene3D" id="3.40.50.1820">
    <property type="entry name" value="alpha/beta hydrolase"/>
    <property type="match status" value="2"/>
</dbReference>
<sequence>MPRGEAEYEQHSDLVSRISSLELTFRRMPRGGAEYEQHSDLVSRISSLELAQMRDYCSAVAGDLSLALNDLFFKSNIEGTITDNDRVLANSDDNDLPPIVLVHGIFGFGKGRLGGLSYFAGAEKKDERVLVPDLGSLTSIYDRARELFYYLKGGQVDYGEEHSKACGHSQFGRIYEQGHYPIWDEDHPIHCVGHSAGAQVIRVLQQMLADKAFRGYENTSENWILSVTSLSGAFNGTTRAYLDGMQPEDGKSMKTICLLQLCRIGVIIYDWMDIPFLKYYYNFGFDHYNMTWRKAGVWGLVDCLLGNSGPFASHDWILPDLTIQGSLRLNSHLNTFPSTYYFSYATKRTRKFMGRIVPSNVFGIHPLLFVRVLQMCQWRHPPDVPAPFKGYRDEEWWDNDGALNTISMTHPRFPVEHPSRFVVQDSECQPLQPGIWYYKVVEGDHILFIVNRERAGVQFDLIYDSIFERCRKHAARELFYYLKGGQVDYGEEHSKACGHSQFGRIYEQGHYPIWDEDHPIHCVGHSAGAQVIRVLQQMLADKAFRGYENTSENWILSVTSLSGAFNGTTRAYLDGMQPEDGKSMKTICLLQLCRIGVIIYDWMDIPFLKYYYNFGFDHYNMTWRKAGVWGLVDCLLGNSGPFASHDWILPDLTIQGSLRLNSHLNTFPSTYYFSYATKRTRKFMGRIVPSNVFGIHPLLFVRVLQMCQWRHPPDVPAPFKGYRDEEWWDNDGALNTISMTHPRFPVEHPSRFVVQDSECQPLQPGIWYYKVVEGDHILFIVNRERAGVQFDLIYDSIFERCRKHAFRKIPTMPDHVQ</sequence>
<keyword evidence="8" id="KW-1185">Reference proteome</keyword>
<dbReference type="PANTHER" id="PTHR34043:SF3">
    <property type="entry name" value="ALPHA_BETA-HYDROLASES SUPERFAMILY PROTEIN"/>
    <property type="match status" value="1"/>
</dbReference>
<dbReference type="Pfam" id="PF24708">
    <property type="entry name" value="Lip_C"/>
    <property type="match status" value="2"/>
</dbReference>
<evidence type="ECO:0000256" key="3">
    <source>
        <dbReference type="ARBA" id="ARBA00022729"/>
    </source>
</evidence>
<dbReference type="GO" id="GO:0006629">
    <property type="term" value="P:lipid metabolic process"/>
    <property type="evidence" value="ECO:0007669"/>
    <property type="project" value="UniProtKB-KW"/>
</dbReference>
<evidence type="ECO:0000256" key="5">
    <source>
        <dbReference type="ARBA" id="ARBA00023098"/>
    </source>
</evidence>
<dbReference type="AlphaFoldDB" id="A0A2U1M5I4"/>
<evidence type="ECO:0000259" key="6">
    <source>
        <dbReference type="Pfam" id="PF24708"/>
    </source>
</evidence>
<keyword evidence="2" id="KW-0964">Secreted</keyword>
<dbReference type="STRING" id="35608.A0A2U1M5I4"/>
<evidence type="ECO:0000313" key="7">
    <source>
        <dbReference type="EMBL" id="PWA56532.1"/>
    </source>
</evidence>
<accession>A0A2U1M5I4</accession>
<dbReference type="SUPFAM" id="SSF53474">
    <property type="entry name" value="alpha/beta-Hydrolases"/>
    <property type="match status" value="2"/>
</dbReference>
<dbReference type="OrthoDB" id="206848at2759"/>
<organism evidence="7 8">
    <name type="scientific">Artemisia annua</name>
    <name type="common">Sweet wormwood</name>
    <dbReference type="NCBI Taxonomy" id="35608"/>
    <lineage>
        <taxon>Eukaryota</taxon>
        <taxon>Viridiplantae</taxon>
        <taxon>Streptophyta</taxon>
        <taxon>Embryophyta</taxon>
        <taxon>Tracheophyta</taxon>
        <taxon>Spermatophyta</taxon>
        <taxon>Magnoliopsida</taxon>
        <taxon>eudicotyledons</taxon>
        <taxon>Gunneridae</taxon>
        <taxon>Pentapetalae</taxon>
        <taxon>asterids</taxon>
        <taxon>campanulids</taxon>
        <taxon>Asterales</taxon>
        <taxon>Asteraceae</taxon>
        <taxon>Asteroideae</taxon>
        <taxon>Anthemideae</taxon>
        <taxon>Artemisiinae</taxon>
        <taxon>Artemisia</taxon>
    </lineage>
</organism>
<protein>
    <submittedName>
        <fullName evidence="7">Alpha/Beta hydrolase fold protein</fullName>
    </submittedName>
</protein>
<evidence type="ECO:0000256" key="4">
    <source>
        <dbReference type="ARBA" id="ARBA00022801"/>
    </source>
</evidence>
<gene>
    <name evidence="7" type="ORF">CTI12_AA418070</name>
</gene>
<name>A0A2U1M5I4_ARTAN</name>
<dbReference type="GO" id="GO:0016787">
    <property type="term" value="F:hydrolase activity"/>
    <property type="evidence" value="ECO:0007669"/>
    <property type="project" value="UniProtKB-KW"/>
</dbReference>
<dbReference type="InterPro" id="IPR029058">
    <property type="entry name" value="AB_hydrolase_fold"/>
</dbReference>
<feature type="domain" description="Lipase-like C-terminal" evidence="6">
    <location>
        <begin position="98"/>
        <end position="210"/>
    </location>
</feature>
<keyword evidence="5" id="KW-0443">Lipid metabolism</keyword>
<dbReference type="EMBL" id="PKPP01006430">
    <property type="protein sequence ID" value="PWA56532.1"/>
    <property type="molecule type" value="Genomic_DNA"/>
</dbReference>
<comment type="subcellular location">
    <subcellularLocation>
        <location evidence="1">Secreted</location>
    </subcellularLocation>
</comment>
<dbReference type="InterPro" id="IPR056304">
    <property type="entry name" value="Lip-like_C"/>
</dbReference>
<dbReference type="Proteomes" id="UP000245207">
    <property type="component" value="Unassembled WGS sequence"/>
</dbReference>
<keyword evidence="4 7" id="KW-0378">Hydrolase</keyword>
<evidence type="ECO:0000256" key="2">
    <source>
        <dbReference type="ARBA" id="ARBA00022525"/>
    </source>
</evidence>
<feature type="domain" description="Lipase-like C-terminal" evidence="6">
    <location>
        <begin position="474"/>
        <end position="541"/>
    </location>
</feature>
<evidence type="ECO:0000313" key="8">
    <source>
        <dbReference type="Proteomes" id="UP000245207"/>
    </source>
</evidence>
<dbReference type="PANTHER" id="PTHR34043">
    <property type="entry name" value="ALPHA/BETA-HYDROLASES SUPERFAMILY PROTEIN"/>
    <property type="match status" value="1"/>
</dbReference>
<keyword evidence="3" id="KW-0732">Signal</keyword>